<sequence>MRFNTIGLSAILAMTASALPVAGPVETVWETVYETVYATVAPVSAPTNLPIVEAAVIPSTFSTWAPAVPTTTSIPTLSTVVPTVIPTVVPTTTSAVPPSTSSAAATGSGVSIVNNLSHPVYLWVVTDNPGVMQTLAAGETFTDSWLINNNGGGISIKMSTTEVCDDVLQFEYTQSGSVLFWDLSSIDMAKDSPFVTAGFGVTISDESCPTATCAPGDAYCVESYQLPDDVNTLACGLDNAYTLTLG</sequence>
<dbReference type="OrthoDB" id="5144514at2759"/>
<evidence type="ECO:0000256" key="1">
    <source>
        <dbReference type="SAM" id="SignalP"/>
    </source>
</evidence>
<gene>
    <name evidence="2" type="ORF">PENVUL_c001G00797</name>
</gene>
<dbReference type="EMBL" id="MDYP01000001">
    <property type="protein sequence ID" value="OQE12291.1"/>
    <property type="molecule type" value="Genomic_DNA"/>
</dbReference>
<keyword evidence="1" id="KW-0732">Signal</keyword>
<evidence type="ECO:0000313" key="2">
    <source>
        <dbReference type="EMBL" id="OQE12291.1"/>
    </source>
</evidence>
<keyword evidence="3" id="KW-1185">Reference proteome</keyword>
<reference evidence="3" key="1">
    <citation type="journal article" date="2017" name="Nat. Microbiol.">
        <title>Global analysis of biosynthetic gene clusters reveals vast potential of secondary metabolite production in Penicillium species.</title>
        <authorList>
            <person name="Nielsen J.C."/>
            <person name="Grijseels S."/>
            <person name="Prigent S."/>
            <person name="Ji B."/>
            <person name="Dainat J."/>
            <person name="Nielsen K.F."/>
            <person name="Frisvad J.C."/>
            <person name="Workman M."/>
            <person name="Nielsen J."/>
        </authorList>
    </citation>
    <scope>NUCLEOTIDE SEQUENCE [LARGE SCALE GENOMIC DNA]</scope>
    <source>
        <strain evidence="3">IBT 29486</strain>
    </source>
</reference>
<name>A0A1V6SE72_9EURO</name>
<dbReference type="PANTHER" id="PTHR36195">
    <property type="entry name" value="DOMAIN PROTEIN, PUTATIVE (AFU_ORTHOLOGUE AFUA_5G01990)-RELATED-RELATED"/>
    <property type="match status" value="1"/>
</dbReference>
<evidence type="ECO:0008006" key="4">
    <source>
        <dbReference type="Google" id="ProtNLM"/>
    </source>
</evidence>
<organism evidence="2 3">
    <name type="scientific">Penicillium vulpinum</name>
    <dbReference type="NCBI Taxonomy" id="29845"/>
    <lineage>
        <taxon>Eukaryota</taxon>
        <taxon>Fungi</taxon>
        <taxon>Dikarya</taxon>
        <taxon>Ascomycota</taxon>
        <taxon>Pezizomycotina</taxon>
        <taxon>Eurotiomycetes</taxon>
        <taxon>Eurotiomycetidae</taxon>
        <taxon>Eurotiales</taxon>
        <taxon>Aspergillaceae</taxon>
        <taxon>Penicillium</taxon>
    </lineage>
</organism>
<feature type="signal peptide" evidence="1">
    <location>
        <begin position="1"/>
        <end position="18"/>
    </location>
</feature>
<comment type="caution">
    <text evidence="2">The sequence shown here is derived from an EMBL/GenBank/DDBJ whole genome shotgun (WGS) entry which is preliminary data.</text>
</comment>
<dbReference type="AlphaFoldDB" id="A0A1V6SE72"/>
<evidence type="ECO:0000313" key="3">
    <source>
        <dbReference type="Proteomes" id="UP000191518"/>
    </source>
</evidence>
<proteinExistence type="predicted"/>
<dbReference type="Pfam" id="PF04681">
    <property type="entry name" value="Bys1"/>
    <property type="match status" value="1"/>
</dbReference>
<dbReference type="PANTHER" id="PTHR36195:SF6">
    <property type="entry name" value="SECRETED THAUMATIN-LIKE PROTEIN CALA"/>
    <property type="match status" value="1"/>
</dbReference>
<feature type="chain" id="PRO_5012618914" description="Antigenic thaumatin-like protein" evidence="1">
    <location>
        <begin position="19"/>
        <end position="246"/>
    </location>
</feature>
<protein>
    <recommendedName>
        <fullName evidence="4">Antigenic thaumatin-like protein</fullName>
    </recommendedName>
</protein>
<accession>A0A1V6SE72</accession>
<dbReference type="Proteomes" id="UP000191518">
    <property type="component" value="Unassembled WGS sequence"/>
</dbReference>
<dbReference type="InterPro" id="IPR006771">
    <property type="entry name" value="CetA-like"/>
</dbReference>